<feature type="compositionally biased region" description="Polar residues" evidence="1">
    <location>
        <begin position="1"/>
        <end position="22"/>
    </location>
</feature>
<evidence type="ECO:0000313" key="3">
    <source>
        <dbReference type="Proteomes" id="UP001396334"/>
    </source>
</evidence>
<name>A0ABR2NCK3_9ROSI</name>
<evidence type="ECO:0000256" key="1">
    <source>
        <dbReference type="SAM" id="MobiDB-lite"/>
    </source>
</evidence>
<reference evidence="2 3" key="1">
    <citation type="journal article" date="2024" name="G3 (Bethesda)">
        <title>Genome assembly of Hibiscus sabdariffa L. provides insights into metabolisms of medicinal natural products.</title>
        <authorList>
            <person name="Kim T."/>
        </authorList>
    </citation>
    <scope>NUCLEOTIDE SEQUENCE [LARGE SCALE GENOMIC DNA]</scope>
    <source>
        <strain evidence="2">TK-2024</strain>
        <tissue evidence="2">Old leaves</tissue>
    </source>
</reference>
<dbReference type="Proteomes" id="UP001396334">
    <property type="component" value="Unassembled WGS sequence"/>
</dbReference>
<organism evidence="2 3">
    <name type="scientific">Hibiscus sabdariffa</name>
    <name type="common">roselle</name>
    <dbReference type="NCBI Taxonomy" id="183260"/>
    <lineage>
        <taxon>Eukaryota</taxon>
        <taxon>Viridiplantae</taxon>
        <taxon>Streptophyta</taxon>
        <taxon>Embryophyta</taxon>
        <taxon>Tracheophyta</taxon>
        <taxon>Spermatophyta</taxon>
        <taxon>Magnoliopsida</taxon>
        <taxon>eudicotyledons</taxon>
        <taxon>Gunneridae</taxon>
        <taxon>Pentapetalae</taxon>
        <taxon>rosids</taxon>
        <taxon>malvids</taxon>
        <taxon>Malvales</taxon>
        <taxon>Malvaceae</taxon>
        <taxon>Malvoideae</taxon>
        <taxon>Hibiscus</taxon>
    </lineage>
</organism>
<comment type="caution">
    <text evidence="2">The sequence shown here is derived from an EMBL/GenBank/DDBJ whole genome shotgun (WGS) entry which is preliminary data.</text>
</comment>
<keyword evidence="3" id="KW-1185">Reference proteome</keyword>
<accession>A0ABR2NCK3</accession>
<dbReference type="EMBL" id="JBBPBN010000174">
    <property type="protein sequence ID" value="KAK8973898.1"/>
    <property type="molecule type" value="Genomic_DNA"/>
</dbReference>
<evidence type="ECO:0000313" key="2">
    <source>
        <dbReference type="EMBL" id="KAK8973898.1"/>
    </source>
</evidence>
<feature type="region of interest" description="Disordered" evidence="1">
    <location>
        <begin position="1"/>
        <end position="28"/>
    </location>
</feature>
<protein>
    <submittedName>
        <fullName evidence="2">Uncharacterized protein</fullName>
    </submittedName>
</protein>
<sequence>MSNANSEDTVVPNSVSATSLSTYKRDQESHRVDFRVVESSLDSMIGLSDEQVGLVNREMEDGQRVSHLVECETETNMATPIHKNMPGLTTLEKKVFQSEWINHNGAYRRVLPKNVRGRCE</sequence>
<proteinExistence type="predicted"/>
<gene>
    <name evidence="2" type="ORF">V6N11_013055</name>
</gene>